<evidence type="ECO:0000313" key="2">
    <source>
        <dbReference type="EMBL" id="RZB77472.1"/>
    </source>
</evidence>
<dbReference type="AlphaFoldDB" id="A0A482VEU5"/>
<feature type="compositionally biased region" description="Basic and acidic residues" evidence="1">
    <location>
        <begin position="165"/>
        <end position="176"/>
    </location>
</feature>
<feature type="region of interest" description="Disordered" evidence="1">
    <location>
        <begin position="150"/>
        <end position="176"/>
    </location>
</feature>
<gene>
    <name evidence="2" type="ORF">BDFB_011547</name>
</gene>
<sequence length="176" mass="20348">MNKPYYSSVEEIAWGPLTLAEVKSELQSEPRRIQRRHSDVSRYSFVSQKTEEMGRTEEADNKSSSFLFGFDDTVEEMEMALRQGLDYVMPGEETEKEGAKTEAENINNCFKMPEKVQKAKLVQTRKDKYKYVVSPVGMYIKRKVENKENVGKKNTCLKQSGNSRKLAESSRIKERN</sequence>
<reference evidence="2 3" key="1">
    <citation type="submission" date="2017-03" db="EMBL/GenBank/DDBJ databases">
        <title>Genome of the blue death feigning beetle - Asbolus verrucosus.</title>
        <authorList>
            <person name="Rider S.D."/>
        </authorList>
    </citation>
    <scope>NUCLEOTIDE SEQUENCE [LARGE SCALE GENOMIC DNA]</scope>
    <source>
        <strain evidence="2">Butters</strain>
        <tissue evidence="2">Head and leg muscle</tissue>
    </source>
</reference>
<dbReference type="EMBL" id="QDEB01108425">
    <property type="protein sequence ID" value="RZB77472.1"/>
    <property type="molecule type" value="Genomic_DNA"/>
</dbReference>
<comment type="caution">
    <text evidence="2">The sequence shown here is derived from an EMBL/GenBank/DDBJ whole genome shotgun (WGS) entry which is preliminary data.</text>
</comment>
<protein>
    <submittedName>
        <fullName evidence="2">Uncharacterized protein</fullName>
    </submittedName>
</protein>
<evidence type="ECO:0000313" key="3">
    <source>
        <dbReference type="Proteomes" id="UP000292052"/>
    </source>
</evidence>
<proteinExistence type="predicted"/>
<organism evidence="2 3">
    <name type="scientific">Asbolus verrucosus</name>
    <name type="common">Desert ironclad beetle</name>
    <dbReference type="NCBI Taxonomy" id="1661398"/>
    <lineage>
        <taxon>Eukaryota</taxon>
        <taxon>Metazoa</taxon>
        <taxon>Ecdysozoa</taxon>
        <taxon>Arthropoda</taxon>
        <taxon>Hexapoda</taxon>
        <taxon>Insecta</taxon>
        <taxon>Pterygota</taxon>
        <taxon>Neoptera</taxon>
        <taxon>Endopterygota</taxon>
        <taxon>Coleoptera</taxon>
        <taxon>Polyphaga</taxon>
        <taxon>Cucujiformia</taxon>
        <taxon>Tenebrionidae</taxon>
        <taxon>Pimeliinae</taxon>
        <taxon>Asbolus</taxon>
    </lineage>
</organism>
<keyword evidence="3" id="KW-1185">Reference proteome</keyword>
<name>A0A482VEU5_ASBVE</name>
<accession>A0A482VEU5</accession>
<dbReference type="Proteomes" id="UP000292052">
    <property type="component" value="Unassembled WGS sequence"/>
</dbReference>
<dbReference type="OrthoDB" id="69711at2759"/>
<evidence type="ECO:0000256" key="1">
    <source>
        <dbReference type="SAM" id="MobiDB-lite"/>
    </source>
</evidence>